<organism evidence="1 2">
    <name type="scientific">Aspergillus terreus</name>
    <dbReference type="NCBI Taxonomy" id="33178"/>
    <lineage>
        <taxon>Eukaryota</taxon>
        <taxon>Fungi</taxon>
        <taxon>Dikarya</taxon>
        <taxon>Ascomycota</taxon>
        <taxon>Pezizomycotina</taxon>
        <taxon>Eurotiomycetes</taxon>
        <taxon>Eurotiomycetidae</taxon>
        <taxon>Eurotiales</taxon>
        <taxon>Aspergillaceae</taxon>
        <taxon>Aspergillus</taxon>
        <taxon>Aspergillus subgen. Circumdati</taxon>
    </lineage>
</organism>
<dbReference type="EMBL" id="BLJY01000003">
    <property type="protein sequence ID" value="GFF14120.1"/>
    <property type="molecule type" value="Genomic_DNA"/>
</dbReference>
<dbReference type="AlphaFoldDB" id="A0A5M3YQV5"/>
<proteinExistence type="predicted"/>
<sequence length="575" mass="64928">MSDILPKETPIPAAHEYFDLGSFTRPVTTQNPDAQIWFDRGLIWAYAFNHEEAAFCFRQTIAHDPTCVMGYWGAAYATGPNYNKKWAAFDPDDLGRSIRKCHLLAQAAEPHLARALPVERALLKAVQKRFPSDENTRDFGPFNKAYAAAMKPVYEQFGKDDLDILALYADALMNMSPWGLYDALTGKPNLNTAVVEVKAVLERGLTFPASKKHPGILHMYIHLMEMSDTPEAALVPADHLRDLAPEAGHMPHMPSHLDVLIGDYRRAIDGNMKASIADDKFYARRGGKNFYSVYRLHVYHSLIYAAMLAGQSQVALESTDRMEATITEELLRMKSPPMIEWMEFFLSLRVHVLIRFGRWEELKRLTVPEDKVLYSVTVAITHYGKAIAWAATGNLEEADRERELYHDASKRVPPTRVDFPNKIVDTLKVATAMVDGEVEYRRGNYDVAFARLRQAVHEEDNLLYSEPWGWMLPARHAYAALLLEQGHVTEAAEVYAEDLGFSDKLASTHRHPNNVWALHGYHECLVRLGRRAEAQMIQPQLKVALAVADVPIQSSCFCRLETVGRKCASNKSACL</sequence>
<dbReference type="SUPFAM" id="SSF48452">
    <property type="entry name" value="TPR-like"/>
    <property type="match status" value="2"/>
</dbReference>
<dbReference type="OrthoDB" id="414774at2759"/>
<gene>
    <name evidence="1" type="ORF">ATEIFO6365_0003017300</name>
</gene>
<dbReference type="VEuPathDB" id="FungiDB:ATEG_00168"/>
<dbReference type="InterPro" id="IPR011990">
    <property type="entry name" value="TPR-like_helical_dom_sf"/>
</dbReference>
<dbReference type="Gene3D" id="1.25.40.10">
    <property type="entry name" value="Tetratricopeptide repeat domain"/>
    <property type="match status" value="1"/>
</dbReference>
<dbReference type="Proteomes" id="UP000452235">
    <property type="component" value="Unassembled WGS sequence"/>
</dbReference>
<reference evidence="1 2" key="1">
    <citation type="submission" date="2020-01" db="EMBL/GenBank/DDBJ databases">
        <title>Aspergillus terreus IFO 6365 whole genome shotgun sequence.</title>
        <authorList>
            <person name="Kanamasa S."/>
            <person name="Takahashi H."/>
        </authorList>
    </citation>
    <scope>NUCLEOTIDE SEQUENCE [LARGE SCALE GENOMIC DNA]</scope>
    <source>
        <strain evidence="1 2">IFO 6365</strain>
    </source>
</reference>
<evidence type="ECO:0000313" key="2">
    <source>
        <dbReference type="Proteomes" id="UP000452235"/>
    </source>
</evidence>
<protein>
    <submittedName>
        <fullName evidence="1">TPR domain protein</fullName>
    </submittedName>
</protein>
<evidence type="ECO:0000313" key="1">
    <source>
        <dbReference type="EMBL" id="GFF14120.1"/>
    </source>
</evidence>
<dbReference type="PANTHER" id="PTHR45588:SF1">
    <property type="entry name" value="WW DOMAIN-CONTAINING PROTEIN"/>
    <property type="match status" value="1"/>
</dbReference>
<comment type="caution">
    <text evidence="1">The sequence shown here is derived from an EMBL/GenBank/DDBJ whole genome shotgun (WGS) entry which is preliminary data.</text>
</comment>
<dbReference type="PANTHER" id="PTHR45588">
    <property type="entry name" value="TPR DOMAIN-CONTAINING PROTEIN"/>
    <property type="match status" value="1"/>
</dbReference>
<accession>A0A5M3YQV5</accession>
<keyword evidence="2" id="KW-1185">Reference proteome</keyword>
<name>A0A5M3YQV5_ASPTE</name>